<feature type="compositionally biased region" description="Basic and acidic residues" evidence="1">
    <location>
        <begin position="81"/>
        <end position="90"/>
    </location>
</feature>
<reference evidence="2" key="1">
    <citation type="submission" date="2021-06" db="EMBL/GenBank/DDBJ databases">
        <authorList>
            <person name="Kallberg Y."/>
            <person name="Tangrot J."/>
            <person name="Rosling A."/>
        </authorList>
    </citation>
    <scope>NUCLEOTIDE SEQUENCE</scope>
    <source>
        <strain evidence="2">UK204</strain>
    </source>
</reference>
<protein>
    <submittedName>
        <fullName evidence="2">2361_t:CDS:1</fullName>
    </submittedName>
</protein>
<feature type="non-terminal residue" evidence="2">
    <location>
        <position position="1"/>
    </location>
</feature>
<keyword evidence="3" id="KW-1185">Reference proteome</keyword>
<gene>
    <name evidence="2" type="ORF">FCALED_LOCUS17638</name>
</gene>
<name>A0A9N9JCG1_9GLOM</name>
<dbReference type="AlphaFoldDB" id="A0A9N9JCG1"/>
<feature type="non-terminal residue" evidence="2">
    <location>
        <position position="189"/>
    </location>
</feature>
<accession>A0A9N9JCG1</accession>
<sequence>TDEPKDITSSNKDGLEDLESKFDALTKSSELLQYYDGEESNFDEAIEKLAELEKKEEFIEPFKVDSTSLEEISQVAPEPGVESKPEEVLQKKPTSGENDVKMKPLSLPSPTSSLKFGLSTSNAQQKDLGSTPFGSTISSSLNFGTAAPVPSVYRGEIPNAFNIGSIPPALSATPSNVINAFSQPQPPLS</sequence>
<comment type="caution">
    <text evidence="2">The sequence shown here is derived from an EMBL/GenBank/DDBJ whole genome shotgun (WGS) entry which is preliminary data.</text>
</comment>
<dbReference type="EMBL" id="CAJVPQ010028283">
    <property type="protein sequence ID" value="CAG8772730.1"/>
    <property type="molecule type" value="Genomic_DNA"/>
</dbReference>
<feature type="compositionally biased region" description="Polar residues" evidence="1">
    <location>
        <begin position="118"/>
        <end position="137"/>
    </location>
</feature>
<evidence type="ECO:0000256" key="1">
    <source>
        <dbReference type="SAM" id="MobiDB-lite"/>
    </source>
</evidence>
<proteinExistence type="predicted"/>
<feature type="region of interest" description="Disordered" evidence="1">
    <location>
        <begin position="68"/>
        <end position="137"/>
    </location>
</feature>
<organism evidence="2 3">
    <name type="scientific">Funneliformis caledonium</name>
    <dbReference type="NCBI Taxonomy" id="1117310"/>
    <lineage>
        <taxon>Eukaryota</taxon>
        <taxon>Fungi</taxon>
        <taxon>Fungi incertae sedis</taxon>
        <taxon>Mucoromycota</taxon>
        <taxon>Glomeromycotina</taxon>
        <taxon>Glomeromycetes</taxon>
        <taxon>Glomerales</taxon>
        <taxon>Glomeraceae</taxon>
        <taxon>Funneliformis</taxon>
    </lineage>
</organism>
<evidence type="ECO:0000313" key="2">
    <source>
        <dbReference type="EMBL" id="CAG8772730.1"/>
    </source>
</evidence>
<feature type="compositionally biased region" description="Low complexity" evidence="1">
    <location>
        <begin position="104"/>
        <end position="114"/>
    </location>
</feature>
<dbReference type="Proteomes" id="UP000789570">
    <property type="component" value="Unassembled WGS sequence"/>
</dbReference>
<evidence type="ECO:0000313" key="3">
    <source>
        <dbReference type="Proteomes" id="UP000789570"/>
    </source>
</evidence>